<dbReference type="AlphaFoldDB" id="A0AAV5EL91"/>
<feature type="region of interest" description="Disordered" evidence="1">
    <location>
        <begin position="213"/>
        <end position="234"/>
    </location>
</feature>
<accession>A0AAV5EL91</accession>
<evidence type="ECO:0000259" key="3">
    <source>
        <dbReference type="Pfam" id="PF24523"/>
    </source>
</evidence>
<evidence type="ECO:0000256" key="2">
    <source>
        <dbReference type="SAM" id="Phobius"/>
    </source>
</evidence>
<dbReference type="Pfam" id="PF24523">
    <property type="entry name" value="DUF7595"/>
    <property type="match status" value="1"/>
</dbReference>
<evidence type="ECO:0000313" key="5">
    <source>
        <dbReference type="Proteomes" id="UP001054889"/>
    </source>
</evidence>
<dbReference type="Proteomes" id="UP001054889">
    <property type="component" value="Unassembled WGS sequence"/>
</dbReference>
<sequence length="388" mass="41886">MVISTRKIVMRMAGQLDANTSCPRSTTVQLLAFGERSGAVILQISSGELVRLDLGTKEVTMLGKYGGEGKQPVSHLCLHEIGLASLLQELSPSSPTRSSSVQSSSTSPPPRLHSRLRQLPCPALPSKPPGAGSAAVTLLRANRDRPGPPPRPIGPTLILRPAALAAGSAAAVLNLHRDALAPTPPTALHRTYSPPRLTNAVHRRSGRQLASLGHLPKSAGEGNPHPNSESPNALTLGLSAGSTRGKERCCDILEISRNLCNWLVRSSNWPWGIWVCLLCVRNKDRMRLSFPLVAGAVVLKMERFGANLLLTLRSIMSNMWISCESVFKWAAYFTVMVKLILMFSAILFCKCARIGVISGNVIFGPPLQKYWAEKQQQEATKEGKTGST</sequence>
<keyword evidence="2" id="KW-0472">Membrane</keyword>
<reference evidence="4" key="1">
    <citation type="journal article" date="2018" name="DNA Res.">
        <title>Multiple hybrid de novo genome assembly of finger millet, an orphan allotetraploid crop.</title>
        <authorList>
            <person name="Hatakeyama M."/>
            <person name="Aluri S."/>
            <person name="Balachadran M.T."/>
            <person name="Sivarajan S.R."/>
            <person name="Patrignani A."/>
            <person name="Gruter S."/>
            <person name="Poveda L."/>
            <person name="Shimizu-Inatsugi R."/>
            <person name="Baeten J."/>
            <person name="Francoijs K.J."/>
            <person name="Nataraja K.N."/>
            <person name="Reddy Y.A.N."/>
            <person name="Phadnis S."/>
            <person name="Ravikumar R.L."/>
            <person name="Schlapbach R."/>
            <person name="Sreeman S.M."/>
            <person name="Shimizu K.K."/>
        </authorList>
    </citation>
    <scope>NUCLEOTIDE SEQUENCE</scope>
</reference>
<proteinExistence type="predicted"/>
<dbReference type="EMBL" id="BQKI01000076">
    <property type="protein sequence ID" value="GJN23137.1"/>
    <property type="molecule type" value="Genomic_DNA"/>
</dbReference>
<dbReference type="PANTHER" id="PTHR36815:SF1">
    <property type="entry name" value="OS03G0675700 PROTEIN"/>
    <property type="match status" value="1"/>
</dbReference>
<protein>
    <recommendedName>
        <fullName evidence="3">DUF7595 domain-containing protein</fullName>
    </recommendedName>
</protein>
<keyword evidence="2" id="KW-1133">Transmembrane helix</keyword>
<feature type="transmembrane region" description="Helical" evidence="2">
    <location>
        <begin position="329"/>
        <end position="349"/>
    </location>
</feature>
<name>A0AAV5EL91_ELECO</name>
<keyword evidence="2" id="KW-0812">Transmembrane</keyword>
<feature type="domain" description="DUF7595" evidence="3">
    <location>
        <begin position="5"/>
        <end position="92"/>
    </location>
</feature>
<comment type="caution">
    <text evidence="4">The sequence shown here is derived from an EMBL/GenBank/DDBJ whole genome shotgun (WGS) entry which is preliminary data.</text>
</comment>
<dbReference type="InterPro" id="IPR057394">
    <property type="entry name" value="PIGBOS1"/>
</dbReference>
<evidence type="ECO:0000313" key="4">
    <source>
        <dbReference type="EMBL" id="GJN23137.1"/>
    </source>
</evidence>
<organism evidence="4 5">
    <name type="scientific">Eleusine coracana subsp. coracana</name>
    <dbReference type="NCBI Taxonomy" id="191504"/>
    <lineage>
        <taxon>Eukaryota</taxon>
        <taxon>Viridiplantae</taxon>
        <taxon>Streptophyta</taxon>
        <taxon>Embryophyta</taxon>
        <taxon>Tracheophyta</taxon>
        <taxon>Spermatophyta</taxon>
        <taxon>Magnoliopsida</taxon>
        <taxon>Liliopsida</taxon>
        <taxon>Poales</taxon>
        <taxon>Poaceae</taxon>
        <taxon>PACMAD clade</taxon>
        <taxon>Chloridoideae</taxon>
        <taxon>Cynodonteae</taxon>
        <taxon>Eleusininae</taxon>
        <taxon>Eleusine</taxon>
    </lineage>
</organism>
<dbReference type="PANTHER" id="PTHR36815">
    <property type="entry name" value="BNAC03G48760D PROTEIN"/>
    <property type="match status" value="1"/>
</dbReference>
<feature type="compositionally biased region" description="Low complexity" evidence="1">
    <location>
        <begin position="91"/>
        <end position="106"/>
    </location>
</feature>
<dbReference type="InterPro" id="IPR056016">
    <property type="entry name" value="DUF7595"/>
</dbReference>
<gene>
    <name evidence="4" type="primary">gb10758</name>
    <name evidence="4" type="ORF">PR202_gb10758</name>
</gene>
<feature type="region of interest" description="Disordered" evidence="1">
    <location>
        <begin position="91"/>
        <end position="134"/>
    </location>
</feature>
<dbReference type="Pfam" id="PF23670">
    <property type="entry name" value="PIGBOS1"/>
    <property type="match status" value="1"/>
</dbReference>
<evidence type="ECO:0000256" key="1">
    <source>
        <dbReference type="SAM" id="MobiDB-lite"/>
    </source>
</evidence>
<reference evidence="4" key="2">
    <citation type="submission" date="2021-12" db="EMBL/GenBank/DDBJ databases">
        <title>Resequencing data analysis of finger millet.</title>
        <authorList>
            <person name="Hatakeyama M."/>
            <person name="Aluri S."/>
            <person name="Balachadran M.T."/>
            <person name="Sivarajan S.R."/>
            <person name="Poveda L."/>
            <person name="Shimizu-Inatsugi R."/>
            <person name="Schlapbach R."/>
            <person name="Sreeman S.M."/>
            <person name="Shimizu K.K."/>
        </authorList>
    </citation>
    <scope>NUCLEOTIDE SEQUENCE</scope>
</reference>
<keyword evidence="5" id="KW-1185">Reference proteome</keyword>